<evidence type="ECO:0000313" key="1">
    <source>
        <dbReference type="EMBL" id="KAK3862737.1"/>
    </source>
</evidence>
<sequence length="209" mass="22705">MLRELKEMKDGKCDVRVGTDEVRAMKCVYGLRELGGDTHDGLHKPCVGRTHAFPGLSDPRVWKEGLSQAFYAAYSSSSHSNSARNTYALRHACTVPFPTTCMTLTATTQVKDQLTLYVQSPPPFPTPPSPIILPDLLLHSLFLLPSPPTIIGLTSPFPTPSSLSSLSYYHSKLLLPSPPLPPSLASPLPPSSLDPLPCLLPRWFGCGGR</sequence>
<reference evidence="1" key="1">
    <citation type="submission" date="2023-10" db="EMBL/GenBank/DDBJ databases">
        <title>Genome assemblies of two species of porcelain crab, Petrolisthes cinctipes and Petrolisthes manimaculis (Anomura: Porcellanidae).</title>
        <authorList>
            <person name="Angst P."/>
        </authorList>
    </citation>
    <scope>NUCLEOTIDE SEQUENCE</scope>
    <source>
        <strain evidence="1">PB745_01</strain>
        <tissue evidence="1">Gill</tissue>
    </source>
</reference>
<evidence type="ECO:0000313" key="2">
    <source>
        <dbReference type="Proteomes" id="UP001286313"/>
    </source>
</evidence>
<dbReference type="EMBL" id="JAWQEG010004169">
    <property type="protein sequence ID" value="KAK3862737.1"/>
    <property type="molecule type" value="Genomic_DNA"/>
</dbReference>
<proteinExistence type="predicted"/>
<comment type="caution">
    <text evidence="1">The sequence shown here is derived from an EMBL/GenBank/DDBJ whole genome shotgun (WGS) entry which is preliminary data.</text>
</comment>
<keyword evidence="2" id="KW-1185">Reference proteome</keyword>
<protein>
    <submittedName>
        <fullName evidence="1">Uncharacterized protein</fullName>
    </submittedName>
</protein>
<gene>
    <name evidence="1" type="ORF">Pcinc_031423</name>
</gene>
<accession>A0AAE1EWE8</accession>
<organism evidence="1 2">
    <name type="scientific">Petrolisthes cinctipes</name>
    <name type="common">Flat porcelain crab</name>
    <dbReference type="NCBI Taxonomy" id="88211"/>
    <lineage>
        <taxon>Eukaryota</taxon>
        <taxon>Metazoa</taxon>
        <taxon>Ecdysozoa</taxon>
        <taxon>Arthropoda</taxon>
        <taxon>Crustacea</taxon>
        <taxon>Multicrustacea</taxon>
        <taxon>Malacostraca</taxon>
        <taxon>Eumalacostraca</taxon>
        <taxon>Eucarida</taxon>
        <taxon>Decapoda</taxon>
        <taxon>Pleocyemata</taxon>
        <taxon>Anomura</taxon>
        <taxon>Galatheoidea</taxon>
        <taxon>Porcellanidae</taxon>
        <taxon>Petrolisthes</taxon>
    </lineage>
</organism>
<dbReference type="AlphaFoldDB" id="A0AAE1EWE8"/>
<dbReference type="Proteomes" id="UP001286313">
    <property type="component" value="Unassembled WGS sequence"/>
</dbReference>
<name>A0AAE1EWE8_PETCI</name>